<evidence type="ECO:0000259" key="1">
    <source>
        <dbReference type="SMART" id="SM00790"/>
    </source>
</evidence>
<sequence length="92" mass="9868">MSYRWEVLRVNLSTGSVAKEPLNKSWAEKYFGGKGLGIKYLYEELEGGIDPLSPANKFILTTGPFTGTIVPCSGKLALIAKSPATGTILDCS</sequence>
<dbReference type="SUPFAM" id="SSF56228">
    <property type="entry name" value="Aldehyde ferredoxin oxidoreductase, N-terminal domain"/>
    <property type="match status" value="1"/>
</dbReference>
<feature type="domain" description="Aldehyde ferredoxin oxidoreductase N-terminal" evidence="1">
    <location>
        <begin position="3"/>
        <end position="92"/>
    </location>
</feature>
<dbReference type="InterPro" id="IPR051919">
    <property type="entry name" value="W-dependent_AOR"/>
</dbReference>
<accession>X0VV66</accession>
<protein>
    <recommendedName>
        <fullName evidence="1">Aldehyde ferredoxin oxidoreductase N-terminal domain-containing protein</fullName>
    </recommendedName>
</protein>
<dbReference type="AlphaFoldDB" id="X0VV66"/>
<feature type="non-terminal residue" evidence="2">
    <location>
        <position position="92"/>
    </location>
</feature>
<dbReference type="Gene3D" id="3.60.9.10">
    <property type="entry name" value="Aldehyde ferredoxin oxidoreductase, N-terminal domain"/>
    <property type="match status" value="1"/>
</dbReference>
<evidence type="ECO:0000313" key="2">
    <source>
        <dbReference type="EMBL" id="GAG04426.1"/>
    </source>
</evidence>
<name>X0VV66_9ZZZZ</name>
<dbReference type="GO" id="GO:0051536">
    <property type="term" value="F:iron-sulfur cluster binding"/>
    <property type="evidence" value="ECO:0007669"/>
    <property type="project" value="InterPro"/>
</dbReference>
<dbReference type="SMART" id="SM00790">
    <property type="entry name" value="AFOR_N"/>
    <property type="match status" value="1"/>
</dbReference>
<dbReference type="PANTHER" id="PTHR30038:SF0">
    <property type="entry name" value="TUNGSTEN-CONTAINING ALDEHYDE FERREDOXIN OXIDOREDUCTASE"/>
    <property type="match status" value="1"/>
</dbReference>
<reference evidence="2" key="1">
    <citation type="journal article" date="2014" name="Front. Microbiol.">
        <title>High frequency of phylogenetically diverse reductive dehalogenase-homologous genes in deep subseafloor sedimentary metagenomes.</title>
        <authorList>
            <person name="Kawai M."/>
            <person name="Futagami T."/>
            <person name="Toyoda A."/>
            <person name="Takaki Y."/>
            <person name="Nishi S."/>
            <person name="Hori S."/>
            <person name="Arai W."/>
            <person name="Tsubouchi T."/>
            <person name="Morono Y."/>
            <person name="Uchiyama I."/>
            <person name="Ito T."/>
            <person name="Fujiyama A."/>
            <person name="Inagaki F."/>
            <person name="Takami H."/>
        </authorList>
    </citation>
    <scope>NUCLEOTIDE SEQUENCE</scope>
    <source>
        <strain evidence="2">Expedition CK06-06</strain>
    </source>
</reference>
<comment type="caution">
    <text evidence="2">The sequence shown here is derived from an EMBL/GenBank/DDBJ whole genome shotgun (WGS) entry which is preliminary data.</text>
</comment>
<dbReference type="GO" id="GO:0016625">
    <property type="term" value="F:oxidoreductase activity, acting on the aldehyde or oxo group of donors, iron-sulfur protein as acceptor"/>
    <property type="evidence" value="ECO:0007669"/>
    <property type="project" value="InterPro"/>
</dbReference>
<dbReference type="InterPro" id="IPR036503">
    <property type="entry name" value="Ald_Fedxn_OxRdtase_N_sf"/>
</dbReference>
<dbReference type="InterPro" id="IPR013983">
    <property type="entry name" value="Ald_Fedxn_OxRdtase_N"/>
</dbReference>
<dbReference type="PANTHER" id="PTHR30038">
    <property type="entry name" value="ALDEHYDE FERREDOXIN OXIDOREDUCTASE"/>
    <property type="match status" value="1"/>
</dbReference>
<gene>
    <name evidence="2" type="ORF">S01H1_34537</name>
</gene>
<organism evidence="2">
    <name type="scientific">marine sediment metagenome</name>
    <dbReference type="NCBI Taxonomy" id="412755"/>
    <lineage>
        <taxon>unclassified sequences</taxon>
        <taxon>metagenomes</taxon>
        <taxon>ecological metagenomes</taxon>
    </lineage>
</organism>
<proteinExistence type="predicted"/>
<dbReference type="Pfam" id="PF02730">
    <property type="entry name" value="AFOR_N"/>
    <property type="match status" value="1"/>
</dbReference>
<dbReference type="EMBL" id="BARS01021509">
    <property type="protein sequence ID" value="GAG04426.1"/>
    <property type="molecule type" value="Genomic_DNA"/>
</dbReference>